<keyword evidence="12" id="KW-1185">Reference proteome</keyword>
<feature type="compositionally biased region" description="Polar residues" evidence="8">
    <location>
        <begin position="733"/>
        <end position="745"/>
    </location>
</feature>
<dbReference type="GO" id="GO:1990817">
    <property type="term" value="F:poly(A) RNA polymerase activity"/>
    <property type="evidence" value="ECO:0007669"/>
    <property type="project" value="UniProtKB-EC"/>
</dbReference>
<dbReference type="PANTHER" id="PTHR12271:SF113">
    <property type="entry name" value="POLY(A) RNA POLYMERASE CID11"/>
    <property type="match status" value="1"/>
</dbReference>
<feature type="region of interest" description="Disordered" evidence="8">
    <location>
        <begin position="722"/>
        <end position="745"/>
    </location>
</feature>
<dbReference type="InterPro" id="IPR002058">
    <property type="entry name" value="PAP_assoc"/>
</dbReference>
<reference evidence="11 12" key="1">
    <citation type="submission" date="2016-04" db="EMBL/GenBank/DDBJ databases">
        <title>Evolutionary innovation and constraint leading to complex multicellularity in the Ascomycota.</title>
        <authorList>
            <person name="Cisse O."/>
            <person name="Nguyen A."/>
            <person name="Hewitt D.A."/>
            <person name="Jedd G."/>
            <person name="Stajich J.E."/>
        </authorList>
    </citation>
    <scope>NUCLEOTIDE SEQUENCE [LARGE SCALE GENOMIC DNA]</scope>
    <source>
        <strain evidence="11 12">DAH-3</strain>
    </source>
</reference>
<evidence type="ECO:0000256" key="1">
    <source>
        <dbReference type="ARBA" id="ARBA00001936"/>
    </source>
</evidence>
<feature type="region of interest" description="Disordered" evidence="8">
    <location>
        <begin position="580"/>
        <end position="607"/>
    </location>
</feature>
<evidence type="ECO:0000256" key="7">
    <source>
        <dbReference type="ARBA" id="ARBA00022842"/>
    </source>
</evidence>
<dbReference type="GO" id="GO:0031123">
    <property type="term" value="P:RNA 3'-end processing"/>
    <property type="evidence" value="ECO:0007669"/>
    <property type="project" value="TreeGrafter"/>
</dbReference>
<dbReference type="AlphaFoldDB" id="A0A1U7LSC1"/>
<evidence type="ECO:0000256" key="8">
    <source>
        <dbReference type="SAM" id="MobiDB-lite"/>
    </source>
</evidence>
<feature type="compositionally biased region" description="Polar residues" evidence="8">
    <location>
        <begin position="29"/>
        <end position="47"/>
    </location>
</feature>
<dbReference type="GO" id="GO:0046872">
    <property type="term" value="F:metal ion binding"/>
    <property type="evidence" value="ECO:0007669"/>
    <property type="project" value="UniProtKB-KW"/>
</dbReference>
<dbReference type="Pfam" id="PF03828">
    <property type="entry name" value="PAP_assoc"/>
    <property type="match status" value="1"/>
</dbReference>
<keyword evidence="7" id="KW-0460">Magnesium</keyword>
<evidence type="ECO:0000259" key="9">
    <source>
        <dbReference type="Pfam" id="PF03828"/>
    </source>
</evidence>
<dbReference type="Gene3D" id="1.10.1410.10">
    <property type="match status" value="1"/>
</dbReference>
<comment type="cofactor">
    <cofactor evidence="2">
        <name>Mg(2+)</name>
        <dbReference type="ChEBI" id="CHEBI:18420"/>
    </cofactor>
</comment>
<feature type="region of interest" description="Disordered" evidence="8">
    <location>
        <begin position="657"/>
        <end position="705"/>
    </location>
</feature>
<evidence type="ECO:0000256" key="6">
    <source>
        <dbReference type="ARBA" id="ARBA00022723"/>
    </source>
</evidence>
<feature type="compositionally biased region" description="Low complexity" evidence="8">
    <location>
        <begin position="688"/>
        <end position="697"/>
    </location>
</feature>
<dbReference type="InterPro" id="IPR054708">
    <property type="entry name" value="MTPAP-like_central"/>
</dbReference>
<evidence type="ECO:0000256" key="5">
    <source>
        <dbReference type="ARBA" id="ARBA00022679"/>
    </source>
</evidence>
<dbReference type="Gene3D" id="3.30.460.10">
    <property type="entry name" value="Beta Polymerase, domain 2"/>
    <property type="match status" value="1"/>
</dbReference>
<dbReference type="GO" id="GO:0010605">
    <property type="term" value="P:negative regulation of macromolecule metabolic process"/>
    <property type="evidence" value="ECO:0007669"/>
    <property type="project" value="UniProtKB-ARBA"/>
</dbReference>
<evidence type="ECO:0000256" key="4">
    <source>
        <dbReference type="ARBA" id="ARBA00012388"/>
    </source>
</evidence>
<dbReference type="EC" id="2.7.7.19" evidence="4"/>
<evidence type="ECO:0000259" key="10">
    <source>
        <dbReference type="Pfam" id="PF22600"/>
    </source>
</evidence>
<evidence type="ECO:0000256" key="3">
    <source>
        <dbReference type="ARBA" id="ARBA00008593"/>
    </source>
</evidence>
<gene>
    <name evidence="11" type="ORF">NEOLI_002173</name>
</gene>
<accession>A0A1U7LSC1</accession>
<comment type="similarity">
    <text evidence="3">Belongs to the DNA polymerase type-B-like family.</text>
</comment>
<dbReference type="EMBL" id="LXFE01000369">
    <property type="protein sequence ID" value="OLL25544.1"/>
    <property type="molecule type" value="Genomic_DNA"/>
</dbReference>
<keyword evidence="6" id="KW-0479">Metal-binding</keyword>
<feature type="region of interest" description="Disordered" evidence="8">
    <location>
        <begin position="1"/>
        <end position="83"/>
    </location>
</feature>
<dbReference type="OrthoDB" id="2274644at2759"/>
<dbReference type="Proteomes" id="UP000186594">
    <property type="component" value="Unassembled WGS sequence"/>
</dbReference>
<evidence type="ECO:0000313" key="12">
    <source>
        <dbReference type="Proteomes" id="UP000186594"/>
    </source>
</evidence>
<name>A0A1U7LSC1_NEOID</name>
<keyword evidence="5" id="KW-0808">Transferase</keyword>
<sequence length="815" mass="92294">MVSKSRRDNLSCPPSPQQKCLNPLGRQGSPRNSRKGSQQSIRVLSSRDTTERRGASPTVDLSRKPHKSMASPRSAKSEPLHTNALPEYEHCPFETSLNGAKRRIAYSVGTSPLPVVDLDTIKSELTPAEEEILTTRAAYLYTKLVPTPESDSRRNQFLSKLETILRSNWPDWDIRVHPFGSSVNNLCFNDSDVDVCITSPRRELEHTCRLAKVLAKHGMERVVCVSQAKIPIVKIWDPELMVACDMNINHDSALENTRMIRTFVEIDPRVRQLAMIVKHWTRQRKLNDAAGGGTLTSYTWTCMIINFLQTRNPPILPVLHNCPPGTAGKNSFWDDPQSYAGFGGRNVETLGALLLAFFRKFAYDFDYEQDVISVKHGCHLSKSSKGWQFNHNNRLCVEEPFNTGRNLANTADDITVKGIQIEMRRGFHSLVTKIEVNDLCDEFSFPPEDLVRPAIRLQQSRSNGRLYNRPHLQQHRFNNNQFRYTNGYRNNQNQGFRQSFNSNQRLSQNRNRHSMSIPPTNDVMAFSPLAVEGVNLIDPYTQFIYYYPIPLCYPEDQVRRQNLEAEPFYDQLPRFAHLEESRPPRQPSLYSQFQTSESEFDPSELENQDPLTLQELDLEPLVRTPSNEFEEYIGYYGPLHYDSLECYKRSASVNADEIPENPLSSSVPPSEDLFHDDGYHGSQEGKTSLSVSPSLSPLTPPSEPYGLPEALINDKTWSHYALGSSDTSEDDSLPSQTKSWPCTPKSQVPIAANEVASPVETVSPAPISSPPVAPVRSRASRQLSFHTGTFETTEIEKADYALFFTTKFAEAREEV</sequence>
<feature type="domain" description="PAP-associated" evidence="9">
    <location>
        <begin position="349"/>
        <end position="403"/>
    </location>
</feature>
<dbReference type="PANTHER" id="PTHR12271">
    <property type="entry name" value="POLY A POLYMERASE CID PAP -RELATED"/>
    <property type="match status" value="1"/>
</dbReference>
<feature type="domain" description="Poly(A) RNA polymerase mitochondrial-like central palm" evidence="10">
    <location>
        <begin position="138"/>
        <end position="264"/>
    </location>
</feature>
<dbReference type="InterPro" id="IPR043519">
    <property type="entry name" value="NT_sf"/>
</dbReference>
<proteinExistence type="inferred from homology"/>
<dbReference type="Pfam" id="PF22600">
    <property type="entry name" value="MTPAP-like_central"/>
    <property type="match status" value="1"/>
</dbReference>
<dbReference type="STRING" id="1198029.A0A1U7LSC1"/>
<evidence type="ECO:0000256" key="2">
    <source>
        <dbReference type="ARBA" id="ARBA00001946"/>
    </source>
</evidence>
<comment type="caution">
    <text evidence="11">The sequence shown here is derived from an EMBL/GenBank/DDBJ whole genome shotgun (WGS) entry which is preliminary data.</text>
</comment>
<comment type="cofactor">
    <cofactor evidence="1">
        <name>Mn(2+)</name>
        <dbReference type="ChEBI" id="CHEBI:29035"/>
    </cofactor>
</comment>
<feature type="compositionally biased region" description="Acidic residues" evidence="8">
    <location>
        <begin position="598"/>
        <end position="607"/>
    </location>
</feature>
<dbReference type="SUPFAM" id="SSF81301">
    <property type="entry name" value="Nucleotidyltransferase"/>
    <property type="match status" value="1"/>
</dbReference>
<protein>
    <recommendedName>
        <fullName evidence="4">polynucleotide adenylyltransferase</fullName>
        <ecNumber evidence="4">2.7.7.19</ecNumber>
    </recommendedName>
</protein>
<dbReference type="CDD" id="cd05402">
    <property type="entry name" value="NT_PAP_TUTase"/>
    <property type="match status" value="1"/>
</dbReference>
<evidence type="ECO:0000313" key="11">
    <source>
        <dbReference type="EMBL" id="OLL25544.1"/>
    </source>
</evidence>
<organism evidence="11 12">
    <name type="scientific">Neolecta irregularis (strain DAH-3)</name>
    <dbReference type="NCBI Taxonomy" id="1198029"/>
    <lineage>
        <taxon>Eukaryota</taxon>
        <taxon>Fungi</taxon>
        <taxon>Dikarya</taxon>
        <taxon>Ascomycota</taxon>
        <taxon>Taphrinomycotina</taxon>
        <taxon>Neolectales</taxon>
        <taxon>Neolectaceae</taxon>
        <taxon>Neolecta</taxon>
    </lineage>
</organism>
<feature type="compositionally biased region" description="Polar residues" evidence="8">
    <location>
        <begin position="588"/>
        <end position="597"/>
    </location>
</feature>
<dbReference type="SUPFAM" id="SSF81631">
    <property type="entry name" value="PAP/OAS1 substrate-binding domain"/>
    <property type="match status" value="1"/>
</dbReference>